<protein>
    <recommendedName>
        <fullName evidence="1">THIF-type NAD/FAD binding fold domain-containing protein</fullName>
    </recommendedName>
</protein>
<sequence length="49" mass="5041">MAPLQQSSAIKGAKVLMVGAGGIGCELLKTLALSGFQDIHIVSILFLSL</sequence>
<dbReference type="Gene3D" id="3.40.50.720">
    <property type="entry name" value="NAD(P)-binding Rossmann-like Domain"/>
    <property type="match status" value="1"/>
</dbReference>
<dbReference type="AlphaFoldDB" id="A0A2P2K793"/>
<proteinExistence type="predicted"/>
<reference evidence="2" key="1">
    <citation type="submission" date="2018-02" db="EMBL/GenBank/DDBJ databases">
        <title>Rhizophora mucronata_Transcriptome.</title>
        <authorList>
            <person name="Meera S.P."/>
            <person name="Sreeshan A."/>
            <person name="Augustine A."/>
        </authorList>
    </citation>
    <scope>NUCLEOTIDE SEQUENCE</scope>
    <source>
        <tissue evidence="2">Leaf</tissue>
    </source>
</reference>
<evidence type="ECO:0000313" key="2">
    <source>
        <dbReference type="EMBL" id="MBX01634.1"/>
    </source>
</evidence>
<dbReference type="GO" id="GO:0008641">
    <property type="term" value="F:ubiquitin-like modifier activating enzyme activity"/>
    <property type="evidence" value="ECO:0007669"/>
    <property type="project" value="InterPro"/>
</dbReference>
<dbReference type="InterPro" id="IPR035985">
    <property type="entry name" value="Ubiquitin-activating_enz"/>
</dbReference>
<accession>A0A2P2K793</accession>
<dbReference type="EMBL" id="GGEC01021150">
    <property type="protein sequence ID" value="MBX01634.1"/>
    <property type="molecule type" value="Transcribed_RNA"/>
</dbReference>
<dbReference type="Pfam" id="PF00899">
    <property type="entry name" value="ThiF"/>
    <property type="match status" value="1"/>
</dbReference>
<name>A0A2P2K793_RHIMU</name>
<organism evidence="2">
    <name type="scientific">Rhizophora mucronata</name>
    <name type="common">Asiatic mangrove</name>
    <dbReference type="NCBI Taxonomy" id="61149"/>
    <lineage>
        <taxon>Eukaryota</taxon>
        <taxon>Viridiplantae</taxon>
        <taxon>Streptophyta</taxon>
        <taxon>Embryophyta</taxon>
        <taxon>Tracheophyta</taxon>
        <taxon>Spermatophyta</taxon>
        <taxon>Magnoliopsida</taxon>
        <taxon>eudicotyledons</taxon>
        <taxon>Gunneridae</taxon>
        <taxon>Pentapetalae</taxon>
        <taxon>rosids</taxon>
        <taxon>fabids</taxon>
        <taxon>Malpighiales</taxon>
        <taxon>Rhizophoraceae</taxon>
        <taxon>Rhizophora</taxon>
    </lineage>
</organism>
<feature type="domain" description="THIF-type NAD/FAD binding fold" evidence="1">
    <location>
        <begin position="8"/>
        <end position="42"/>
    </location>
</feature>
<dbReference type="SUPFAM" id="SSF69572">
    <property type="entry name" value="Activating enzymes of the ubiquitin-like proteins"/>
    <property type="match status" value="1"/>
</dbReference>
<dbReference type="InterPro" id="IPR000594">
    <property type="entry name" value="ThiF_NAD_FAD-bd"/>
</dbReference>
<evidence type="ECO:0000259" key="1">
    <source>
        <dbReference type="Pfam" id="PF00899"/>
    </source>
</evidence>